<dbReference type="InterPro" id="IPR016181">
    <property type="entry name" value="Acyl_CoA_acyltransferase"/>
</dbReference>
<feature type="domain" description="N-acetyltransferase" evidence="1">
    <location>
        <begin position="26"/>
        <end position="157"/>
    </location>
</feature>
<evidence type="ECO:0000313" key="2">
    <source>
        <dbReference type="EMBL" id="MFC7750136.1"/>
    </source>
</evidence>
<comment type="caution">
    <text evidence="2">The sequence shown here is derived from an EMBL/GenBank/DDBJ whole genome shotgun (WGS) entry which is preliminary data.</text>
</comment>
<reference evidence="3" key="1">
    <citation type="journal article" date="2019" name="Int. J. Syst. Evol. Microbiol.">
        <title>The Global Catalogue of Microorganisms (GCM) 10K type strain sequencing project: providing services to taxonomists for standard genome sequencing and annotation.</title>
        <authorList>
            <consortium name="The Broad Institute Genomics Platform"/>
            <consortium name="The Broad Institute Genome Sequencing Center for Infectious Disease"/>
            <person name="Wu L."/>
            <person name="Ma J."/>
        </authorList>
    </citation>
    <scope>NUCLEOTIDE SEQUENCE [LARGE SCALE GENOMIC DNA]</scope>
    <source>
        <strain evidence="3">JCM 18657</strain>
    </source>
</reference>
<keyword evidence="3" id="KW-1185">Reference proteome</keyword>
<dbReference type="SUPFAM" id="SSF55729">
    <property type="entry name" value="Acyl-CoA N-acyltransferases (Nat)"/>
    <property type="match status" value="1"/>
</dbReference>
<protein>
    <submittedName>
        <fullName evidence="2">GNAT family N-acetyltransferase</fullName>
        <ecNumber evidence="2">2.3.-.-</ecNumber>
    </submittedName>
</protein>
<dbReference type="Gene3D" id="3.40.630.30">
    <property type="match status" value="1"/>
</dbReference>
<organism evidence="2 3">
    <name type="scientific">Paenibacillus thermoaerophilus</name>
    <dbReference type="NCBI Taxonomy" id="1215385"/>
    <lineage>
        <taxon>Bacteria</taxon>
        <taxon>Bacillati</taxon>
        <taxon>Bacillota</taxon>
        <taxon>Bacilli</taxon>
        <taxon>Bacillales</taxon>
        <taxon>Paenibacillaceae</taxon>
        <taxon>Paenibacillus</taxon>
    </lineage>
</organism>
<dbReference type="EMBL" id="JBHTGQ010000020">
    <property type="protein sequence ID" value="MFC7750136.1"/>
    <property type="molecule type" value="Genomic_DNA"/>
</dbReference>
<accession>A0ABW2V1U4</accession>
<gene>
    <name evidence="2" type="ORF">ACFQWB_09370</name>
</gene>
<sequence>MPDMLVKLYDLPEQETLKRQLAASGIKIVRALAPQKHLVTEWVRTKFQRQWADECEVTYSRVPVSTFIAVHNGEIVGFACYDSICKGYFGPTGVDESMRGKGVGKALMLACLHAMAAEGYGYAVIGAAGPVDFYKKTVGAIEIPDSSPGIYGAMIGR</sequence>
<dbReference type="InterPro" id="IPR000182">
    <property type="entry name" value="GNAT_dom"/>
</dbReference>
<evidence type="ECO:0000313" key="3">
    <source>
        <dbReference type="Proteomes" id="UP001596528"/>
    </source>
</evidence>
<dbReference type="EC" id="2.3.-.-" evidence="2"/>
<dbReference type="Proteomes" id="UP001596528">
    <property type="component" value="Unassembled WGS sequence"/>
</dbReference>
<dbReference type="GO" id="GO:0016746">
    <property type="term" value="F:acyltransferase activity"/>
    <property type="evidence" value="ECO:0007669"/>
    <property type="project" value="UniProtKB-KW"/>
</dbReference>
<evidence type="ECO:0000259" key="1">
    <source>
        <dbReference type="PROSITE" id="PS51186"/>
    </source>
</evidence>
<dbReference type="PROSITE" id="PS51186">
    <property type="entry name" value="GNAT"/>
    <property type="match status" value="1"/>
</dbReference>
<dbReference type="Pfam" id="PF00583">
    <property type="entry name" value="Acetyltransf_1"/>
    <property type="match status" value="1"/>
</dbReference>
<proteinExistence type="predicted"/>
<keyword evidence="2" id="KW-0808">Transferase</keyword>
<dbReference type="RefSeq" id="WP_138789676.1">
    <property type="nucleotide sequence ID" value="NZ_JBHTGQ010000020.1"/>
</dbReference>
<keyword evidence="2" id="KW-0012">Acyltransferase</keyword>
<name>A0ABW2V1U4_9BACL</name>
<dbReference type="CDD" id="cd04301">
    <property type="entry name" value="NAT_SF"/>
    <property type="match status" value="1"/>
</dbReference>